<reference evidence="2 3" key="1">
    <citation type="journal article" date="2019" name="Commun. Biol.">
        <title>The bagworm genome reveals a unique fibroin gene that provides high tensile strength.</title>
        <authorList>
            <person name="Kono N."/>
            <person name="Nakamura H."/>
            <person name="Ohtoshi R."/>
            <person name="Tomita M."/>
            <person name="Numata K."/>
            <person name="Arakawa K."/>
        </authorList>
    </citation>
    <scope>NUCLEOTIDE SEQUENCE [LARGE SCALE GENOMIC DNA]</scope>
</reference>
<comment type="caution">
    <text evidence="2">The sequence shown here is derived from an EMBL/GenBank/DDBJ whole genome shotgun (WGS) entry which is preliminary data.</text>
</comment>
<dbReference type="Proteomes" id="UP000299102">
    <property type="component" value="Unassembled WGS sequence"/>
</dbReference>
<proteinExistence type="predicted"/>
<feature type="region of interest" description="Disordered" evidence="1">
    <location>
        <begin position="1"/>
        <end position="23"/>
    </location>
</feature>
<evidence type="ECO:0000256" key="1">
    <source>
        <dbReference type="SAM" id="MobiDB-lite"/>
    </source>
</evidence>
<evidence type="ECO:0000313" key="2">
    <source>
        <dbReference type="EMBL" id="GBP44428.1"/>
    </source>
</evidence>
<protein>
    <submittedName>
        <fullName evidence="2">Uncharacterized protein</fullName>
    </submittedName>
</protein>
<evidence type="ECO:0000313" key="3">
    <source>
        <dbReference type="Proteomes" id="UP000299102"/>
    </source>
</evidence>
<keyword evidence="3" id="KW-1185">Reference proteome</keyword>
<sequence>MKEKTGSGSTSINTKDEEFNSTSMLAELTKPALTKWASPVQERASYDTVSNTKPSILIGLALTKGNDDAGVLHSSYQKDYPNVLMVKKRNRNANRHDGYETINVRPKSSLEVTTPLGQSPPPRRPRLEARTKSPNATAAIMEDVYYFTPPSRGPRAPPARPRSCGALCRPALTLYHS</sequence>
<feature type="compositionally biased region" description="Polar residues" evidence="1">
    <location>
        <begin position="1"/>
        <end position="13"/>
    </location>
</feature>
<dbReference type="AlphaFoldDB" id="A0A4C1VZF8"/>
<dbReference type="EMBL" id="BGZK01000453">
    <property type="protein sequence ID" value="GBP44428.1"/>
    <property type="molecule type" value="Genomic_DNA"/>
</dbReference>
<gene>
    <name evidence="2" type="ORF">EVAR_39436_1</name>
</gene>
<accession>A0A4C1VZF8</accession>
<name>A0A4C1VZF8_EUMVA</name>
<organism evidence="2 3">
    <name type="scientific">Eumeta variegata</name>
    <name type="common">Bagworm moth</name>
    <name type="synonym">Eumeta japonica</name>
    <dbReference type="NCBI Taxonomy" id="151549"/>
    <lineage>
        <taxon>Eukaryota</taxon>
        <taxon>Metazoa</taxon>
        <taxon>Ecdysozoa</taxon>
        <taxon>Arthropoda</taxon>
        <taxon>Hexapoda</taxon>
        <taxon>Insecta</taxon>
        <taxon>Pterygota</taxon>
        <taxon>Neoptera</taxon>
        <taxon>Endopterygota</taxon>
        <taxon>Lepidoptera</taxon>
        <taxon>Glossata</taxon>
        <taxon>Ditrysia</taxon>
        <taxon>Tineoidea</taxon>
        <taxon>Psychidae</taxon>
        <taxon>Oiketicinae</taxon>
        <taxon>Eumeta</taxon>
    </lineage>
</organism>
<feature type="region of interest" description="Disordered" evidence="1">
    <location>
        <begin position="108"/>
        <end position="133"/>
    </location>
</feature>